<dbReference type="PANTHER" id="PTHR42790:SF19">
    <property type="entry name" value="KYNURENINE_ALPHA-AMINOADIPATE AMINOTRANSFERASE, MITOCHONDRIAL"/>
    <property type="match status" value="1"/>
</dbReference>
<keyword evidence="2" id="KW-0032">Aminotransferase</keyword>
<dbReference type="InterPro" id="IPR004839">
    <property type="entry name" value="Aminotransferase_I/II_large"/>
</dbReference>
<accession>A0A7S3YY41</accession>
<evidence type="ECO:0000256" key="2">
    <source>
        <dbReference type="ARBA" id="ARBA00022576"/>
    </source>
</evidence>
<evidence type="ECO:0000256" key="4">
    <source>
        <dbReference type="ARBA" id="ARBA00022898"/>
    </source>
</evidence>
<evidence type="ECO:0000256" key="3">
    <source>
        <dbReference type="ARBA" id="ARBA00022679"/>
    </source>
</evidence>
<dbReference type="SUPFAM" id="SSF53383">
    <property type="entry name" value="PLP-dependent transferases"/>
    <property type="match status" value="1"/>
</dbReference>
<dbReference type="GO" id="GO:1901605">
    <property type="term" value="P:alpha-amino acid metabolic process"/>
    <property type="evidence" value="ECO:0007669"/>
    <property type="project" value="TreeGrafter"/>
</dbReference>
<feature type="domain" description="Aminotransferase class I/classII large" evidence="5">
    <location>
        <begin position="15"/>
        <end position="120"/>
    </location>
</feature>
<keyword evidence="4" id="KW-0663">Pyridoxal phosphate</keyword>
<dbReference type="Pfam" id="PF00155">
    <property type="entry name" value="Aminotran_1_2"/>
    <property type="match status" value="1"/>
</dbReference>
<dbReference type="EMBL" id="HBIV01023545">
    <property type="protein sequence ID" value="CAE0665310.1"/>
    <property type="molecule type" value="Transcribed_RNA"/>
</dbReference>
<gene>
    <name evidence="6" type="ORF">LGLO00237_LOCUS16915</name>
</gene>
<organism evidence="6">
    <name type="scientific">Lotharella globosa</name>
    <dbReference type="NCBI Taxonomy" id="91324"/>
    <lineage>
        <taxon>Eukaryota</taxon>
        <taxon>Sar</taxon>
        <taxon>Rhizaria</taxon>
        <taxon>Cercozoa</taxon>
        <taxon>Chlorarachniophyceae</taxon>
        <taxon>Lotharella</taxon>
    </lineage>
</organism>
<name>A0A7S3YY41_9EUKA</name>
<dbReference type="InterPro" id="IPR050859">
    <property type="entry name" value="Class-I_PLP-dep_aminotransf"/>
</dbReference>
<reference evidence="6" key="1">
    <citation type="submission" date="2021-01" db="EMBL/GenBank/DDBJ databases">
        <authorList>
            <person name="Corre E."/>
            <person name="Pelletier E."/>
            <person name="Niang G."/>
            <person name="Scheremetjew M."/>
            <person name="Finn R."/>
            <person name="Kale V."/>
            <person name="Holt S."/>
            <person name="Cochrane G."/>
            <person name="Meng A."/>
            <person name="Brown T."/>
            <person name="Cohen L."/>
        </authorList>
    </citation>
    <scope>NUCLEOTIDE SEQUENCE</scope>
    <source>
        <strain evidence="6">CCCM811</strain>
    </source>
</reference>
<dbReference type="Gene3D" id="3.90.1150.10">
    <property type="entry name" value="Aspartate Aminotransferase, domain 1"/>
    <property type="match status" value="1"/>
</dbReference>
<dbReference type="GO" id="GO:0008483">
    <property type="term" value="F:transaminase activity"/>
    <property type="evidence" value="ECO:0007669"/>
    <property type="project" value="UniProtKB-KW"/>
</dbReference>
<dbReference type="PANTHER" id="PTHR42790">
    <property type="entry name" value="AMINOTRANSFERASE"/>
    <property type="match status" value="1"/>
</dbReference>
<dbReference type="InterPro" id="IPR015424">
    <property type="entry name" value="PyrdxlP-dep_Trfase"/>
</dbReference>
<sequence>MVLSLLQQWGEEGLQAHIEKLQRMYQTRRNIVADAFDQHLKGLADWRVPDAGMFFWLRPKSLEAEKKDSRSLIPILLKHNVLVVPGGIFKAEGSDAPSPWLRLAFSYATDDDLKKGVEKLALVLKESAVASEEKEKASSS</sequence>
<proteinExistence type="predicted"/>
<dbReference type="InterPro" id="IPR015422">
    <property type="entry name" value="PyrdxlP-dep_Trfase_small"/>
</dbReference>
<evidence type="ECO:0000259" key="5">
    <source>
        <dbReference type="Pfam" id="PF00155"/>
    </source>
</evidence>
<protein>
    <recommendedName>
        <fullName evidence="5">Aminotransferase class I/classII large domain-containing protein</fullName>
    </recommendedName>
</protein>
<evidence type="ECO:0000313" key="6">
    <source>
        <dbReference type="EMBL" id="CAE0665310.1"/>
    </source>
</evidence>
<keyword evidence="3" id="KW-0808">Transferase</keyword>
<dbReference type="GO" id="GO:0030170">
    <property type="term" value="F:pyridoxal phosphate binding"/>
    <property type="evidence" value="ECO:0007669"/>
    <property type="project" value="InterPro"/>
</dbReference>
<dbReference type="AlphaFoldDB" id="A0A7S3YY41"/>
<evidence type="ECO:0000256" key="1">
    <source>
        <dbReference type="ARBA" id="ARBA00001933"/>
    </source>
</evidence>
<comment type="cofactor">
    <cofactor evidence="1">
        <name>pyridoxal 5'-phosphate</name>
        <dbReference type="ChEBI" id="CHEBI:597326"/>
    </cofactor>
</comment>